<evidence type="ECO:0000256" key="3">
    <source>
        <dbReference type="ARBA" id="ARBA00022679"/>
    </source>
</evidence>
<dbReference type="InterPro" id="IPR015422">
    <property type="entry name" value="PyrdxlP-dep_Trfase_small"/>
</dbReference>
<dbReference type="Gene3D" id="3.90.1150.10">
    <property type="entry name" value="Aspartate Aminotransferase, domain 1"/>
    <property type="match status" value="1"/>
</dbReference>
<dbReference type="GO" id="GO:0031071">
    <property type="term" value="F:cysteine desulfurase activity"/>
    <property type="evidence" value="ECO:0007669"/>
    <property type="project" value="UniProtKB-EC"/>
</dbReference>
<comment type="cofactor">
    <cofactor evidence="1">
        <name>pyridoxal 5'-phosphate</name>
        <dbReference type="ChEBI" id="CHEBI:597326"/>
    </cofactor>
</comment>
<dbReference type="InterPro" id="IPR016454">
    <property type="entry name" value="Cysteine_dSase"/>
</dbReference>
<dbReference type="GO" id="GO:0051536">
    <property type="term" value="F:iron-sulfur cluster binding"/>
    <property type="evidence" value="ECO:0007669"/>
    <property type="project" value="UniProtKB-KW"/>
</dbReference>
<evidence type="ECO:0000256" key="2">
    <source>
        <dbReference type="ARBA" id="ARBA00006490"/>
    </source>
</evidence>
<proteinExistence type="inferred from homology"/>
<name>A0A2N0UYT6_9FIRM</name>
<accession>A0A2N0UYT6</accession>
<comment type="caution">
    <text evidence="10">The sequence shown here is derived from an EMBL/GenBank/DDBJ whole genome shotgun (WGS) entry which is preliminary data.</text>
</comment>
<dbReference type="Gene3D" id="3.40.640.10">
    <property type="entry name" value="Type I PLP-dependent aspartate aminotransferase-like (Major domain)"/>
    <property type="match status" value="1"/>
</dbReference>
<dbReference type="InterPro" id="IPR015424">
    <property type="entry name" value="PyrdxlP-dep_Trfase"/>
</dbReference>
<comment type="catalytic activity">
    <reaction evidence="8">
        <text>(sulfur carrier)-H + L-cysteine = (sulfur carrier)-SH + L-alanine</text>
        <dbReference type="Rhea" id="RHEA:43892"/>
        <dbReference type="Rhea" id="RHEA-COMP:14737"/>
        <dbReference type="Rhea" id="RHEA-COMP:14739"/>
        <dbReference type="ChEBI" id="CHEBI:29917"/>
        <dbReference type="ChEBI" id="CHEBI:35235"/>
        <dbReference type="ChEBI" id="CHEBI:57972"/>
        <dbReference type="ChEBI" id="CHEBI:64428"/>
        <dbReference type="EC" id="2.8.1.7"/>
    </reaction>
</comment>
<dbReference type="InterPro" id="IPR000192">
    <property type="entry name" value="Aminotrans_V_dom"/>
</dbReference>
<dbReference type="PIRSF" id="PIRSF005572">
    <property type="entry name" value="NifS"/>
    <property type="match status" value="1"/>
</dbReference>
<evidence type="ECO:0000256" key="6">
    <source>
        <dbReference type="ARBA" id="ARBA00023004"/>
    </source>
</evidence>
<dbReference type="GeneID" id="93768215"/>
<keyword evidence="6" id="KW-0408">Iron</keyword>
<evidence type="ECO:0000313" key="11">
    <source>
        <dbReference type="Proteomes" id="UP000233425"/>
    </source>
</evidence>
<evidence type="ECO:0000313" key="10">
    <source>
        <dbReference type="EMBL" id="PKD32125.1"/>
    </source>
</evidence>
<keyword evidence="3 10" id="KW-0808">Transferase</keyword>
<evidence type="ECO:0000256" key="4">
    <source>
        <dbReference type="ARBA" id="ARBA00022723"/>
    </source>
</evidence>
<evidence type="ECO:0000256" key="7">
    <source>
        <dbReference type="ARBA" id="ARBA00023014"/>
    </source>
</evidence>
<dbReference type="InterPro" id="IPR015421">
    <property type="entry name" value="PyrdxlP-dep_Trfase_major"/>
</dbReference>
<dbReference type="Gene3D" id="1.10.260.50">
    <property type="match status" value="1"/>
</dbReference>
<comment type="similarity">
    <text evidence="2">Belongs to the class-V pyridoxal-phosphate-dependent aminotransferase family. NifS/IscS subfamily.</text>
</comment>
<reference evidence="10" key="1">
    <citation type="journal article" date="2018" name="Environ. Microbiol.">
        <title>Sporulation capability and amylosome conservation among diverse human colonic and rumen isolates of the keystone starch-degrader Ruminococcus bromii.</title>
        <authorList>
            <person name="Mukhopadhya I."/>
            <person name="Morais S."/>
            <person name="Laverde-Gomez J."/>
            <person name="Sheridan P.O."/>
            <person name="Walker A.W."/>
            <person name="Kelly W."/>
            <person name="Klieve A.V."/>
            <person name="Ouwerkerk D."/>
            <person name="Duncan S.H."/>
            <person name="Louis P."/>
            <person name="Koropatkin N."/>
            <person name="Cockburn D."/>
            <person name="Kibler R."/>
            <person name="Cooper P.J."/>
            <person name="Sandoval C."/>
            <person name="Crost E."/>
            <person name="Juge N."/>
            <person name="Bayer E.A."/>
            <person name="Flint H.J."/>
        </authorList>
    </citation>
    <scope>NUCLEOTIDE SEQUENCE [LARGE SCALE GENOMIC DNA]</scope>
    <source>
        <strain evidence="10">ATCC 27255</strain>
    </source>
</reference>
<evidence type="ECO:0000256" key="8">
    <source>
        <dbReference type="ARBA" id="ARBA00050776"/>
    </source>
</evidence>
<dbReference type="GO" id="GO:0046872">
    <property type="term" value="F:metal ion binding"/>
    <property type="evidence" value="ECO:0007669"/>
    <property type="project" value="UniProtKB-KW"/>
</dbReference>
<keyword evidence="5" id="KW-0663">Pyridoxal phosphate</keyword>
<dbReference type="RefSeq" id="WP_101028697.1">
    <property type="nucleotide sequence ID" value="NZ_CATYLN010000003.1"/>
</dbReference>
<dbReference type="EMBL" id="NNSR01000032">
    <property type="protein sequence ID" value="PKD32125.1"/>
    <property type="molecule type" value="Genomic_DNA"/>
</dbReference>
<dbReference type="Pfam" id="PF00266">
    <property type="entry name" value="Aminotran_5"/>
    <property type="match status" value="1"/>
</dbReference>
<evidence type="ECO:0000259" key="9">
    <source>
        <dbReference type="Pfam" id="PF00266"/>
    </source>
</evidence>
<dbReference type="PANTHER" id="PTHR11601">
    <property type="entry name" value="CYSTEINE DESULFURYLASE FAMILY MEMBER"/>
    <property type="match status" value="1"/>
</dbReference>
<dbReference type="AlphaFoldDB" id="A0A2N0UYT6"/>
<dbReference type="PANTHER" id="PTHR11601:SF34">
    <property type="entry name" value="CYSTEINE DESULFURASE"/>
    <property type="match status" value="1"/>
</dbReference>
<evidence type="ECO:0000256" key="5">
    <source>
        <dbReference type="ARBA" id="ARBA00022898"/>
    </source>
</evidence>
<sequence length="375" mass="40690">MEHYLDNSATTKVSQGAAEKAFEIMTENYGNPSSLHLRGMYAEQELVKARKEVAGRLGATADEIYFTSGGTEANNLAVFGVAEAKKRRGRRIVVSAVEHSSIMESAKKLEDNGFDVVRIMPREDGTIHKEDVLENVDENTILVSVMCVNNETGAIMNISDIFSAVKAKNSDVICHTDAVQAFGKISLSASKLHADLISVSGHKIHAPKGVGAIFVKKGVRLVPLHYGGEQEKKLRPGTEAIPLIAAMGVACSEFNIDKNYGYVSKLNSYAKEKLLKIDGVVLNSPENALPYVLNISAGKVRSETMLHFLENLEVYVSSGSACAKGKPSYVLESMNIGRDRADSALRISFSKLNTEEDIDALCEGIEKGLKTLAHK</sequence>
<dbReference type="Proteomes" id="UP000233425">
    <property type="component" value="Unassembled WGS sequence"/>
</dbReference>
<keyword evidence="7" id="KW-0411">Iron-sulfur</keyword>
<dbReference type="SUPFAM" id="SSF53383">
    <property type="entry name" value="PLP-dependent transferases"/>
    <property type="match status" value="1"/>
</dbReference>
<feature type="domain" description="Aminotransferase class V" evidence="9">
    <location>
        <begin position="3"/>
        <end position="361"/>
    </location>
</feature>
<keyword evidence="11" id="KW-1185">Reference proteome</keyword>
<dbReference type="EC" id="2.8.1.7" evidence="10"/>
<protein>
    <submittedName>
        <fullName evidence="10">Cysteine desulfurase</fullName>
        <ecNumber evidence="10">2.8.1.7</ecNumber>
    </submittedName>
</protein>
<evidence type="ECO:0000256" key="1">
    <source>
        <dbReference type="ARBA" id="ARBA00001933"/>
    </source>
</evidence>
<keyword evidence="4" id="KW-0479">Metal-binding</keyword>
<gene>
    <name evidence="10" type="primary">iscS_1</name>
    <name evidence="10" type="ORF">RBATCC27255_00612</name>
</gene>
<organism evidence="10 11">
    <name type="scientific">Ruminococcus bromii</name>
    <dbReference type="NCBI Taxonomy" id="40518"/>
    <lineage>
        <taxon>Bacteria</taxon>
        <taxon>Bacillati</taxon>
        <taxon>Bacillota</taxon>
        <taxon>Clostridia</taxon>
        <taxon>Eubacteriales</taxon>
        <taxon>Oscillospiraceae</taxon>
        <taxon>Ruminococcus</taxon>
    </lineage>
</organism>